<evidence type="ECO:0000259" key="10">
    <source>
        <dbReference type="SMART" id="SM00934"/>
    </source>
</evidence>
<evidence type="ECO:0000256" key="9">
    <source>
        <dbReference type="ARBA" id="ARBA00049157"/>
    </source>
</evidence>
<evidence type="ECO:0000256" key="1">
    <source>
        <dbReference type="ARBA" id="ARBA00004861"/>
    </source>
</evidence>
<protein>
    <recommendedName>
        <fullName evidence="4">Orotidine 5'-phosphate decarboxylase</fullName>
        <ecNumber evidence="3">4.1.1.23</ecNumber>
    </recommendedName>
    <alternativeName>
        <fullName evidence="8">OMP decarboxylase</fullName>
    </alternativeName>
</protein>
<dbReference type="SMART" id="SM00934">
    <property type="entry name" value="OMPdecase"/>
    <property type="match status" value="1"/>
</dbReference>
<dbReference type="InterPro" id="IPR011060">
    <property type="entry name" value="RibuloseP-bd_barrel"/>
</dbReference>
<keyword evidence="5" id="KW-0210">Decarboxylase</keyword>
<evidence type="ECO:0000256" key="6">
    <source>
        <dbReference type="ARBA" id="ARBA00022975"/>
    </source>
</evidence>
<comment type="catalytic activity">
    <reaction evidence="9">
        <text>orotidine 5'-phosphate + H(+) = UMP + CO2</text>
        <dbReference type="Rhea" id="RHEA:11596"/>
        <dbReference type="ChEBI" id="CHEBI:15378"/>
        <dbReference type="ChEBI" id="CHEBI:16526"/>
        <dbReference type="ChEBI" id="CHEBI:57538"/>
        <dbReference type="ChEBI" id="CHEBI:57865"/>
        <dbReference type="EC" id="4.1.1.23"/>
    </reaction>
</comment>
<dbReference type="UniPathway" id="UPA00070">
    <property type="reaction ID" value="UER00120"/>
</dbReference>
<feature type="domain" description="Orotidine 5'-phosphate decarboxylase" evidence="10">
    <location>
        <begin position="19"/>
        <end position="253"/>
    </location>
</feature>
<evidence type="ECO:0000256" key="7">
    <source>
        <dbReference type="ARBA" id="ARBA00023239"/>
    </source>
</evidence>
<sequence>VLKTFTDRLQEAVESHNSRLCVGLDIDAQKIDPESPPPLVELKEFTGKIIDSTLDHVSAYKLNLAFYEAYGSEGFKWLEETMETIGDKRLTIGDAKRGDIGNTGQKHATALFDHFGFDAITVSPYMGQDSLEPFLERPDRGVFVLCLTSNPGARDIQLTEVSGVAVYRRVISMVKDLNENNNCGLIVGATKPEQMADIRLEAGDMPFLIPGIGAQGGDLEASVHAGNSNGVALINVSRSVLYAADPGSTAMDYNSKINEVLGGLKGP</sequence>
<evidence type="ECO:0000256" key="2">
    <source>
        <dbReference type="ARBA" id="ARBA00008847"/>
    </source>
</evidence>
<organism evidence="11">
    <name type="scientific">marine metagenome</name>
    <dbReference type="NCBI Taxonomy" id="408172"/>
    <lineage>
        <taxon>unclassified sequences</taxon>
        <taxon>metagenomes</taxon>
        <taxon>ecological metagenomes</taxon>
    </lineage>
</organism>
<dbReference type="Gene3D" id="3.20.20.70">
    <property type="entry name" value="Aldolase class I"/>
    <property type="match status" value="1"/>
</dbReference>
<dbReference type="PANTHER" id="PTHR43375:SF1">
    <property type="entry name" value="OROTIDINE 5'-PHOSPHATE DECARBOXYLASE"/>
    <property type="match status" value="1"/>
</dbReference>
<evidence type="ECO:0000256" key="4">
    <source>
        <dbReference type="ARBA" id="ARBA00021923"/>
    </source>
</evidence>
<dbReference type="CDD" id="cd04725">
    <property type="entry name" value="OMP_decarboxylase_like"/>
    <property type="match status" value="1"/>
</dbReference>
<dbReference type="PANTHER" id="PTHR43375">
    <property type="entry name" value="OROTIDINE 5'-PHOSPHATE DECARBOXYLASE"/>
    <property type="match status" value="1"/>
</dbReference>
<evidence type="ECO:0000256" key="5">
    <source>
        <dbReference type="ARBA" id="ARBA00022793"/>
    </source>
</evidence>
<name>A0A381YFV7_9ZZZZ</name>
<dbReference type="AlphaFoldDB" id="A0A381YFV7"/>
<evidence type="ECO:0000313" key="11">
    <source>
        <dbReference type="EMBL" id="SVA75482.1"/>
    </source>
</evidence>
<evidence type="ECO:0000256" key="3">
    <source>
        <dbReference type="ARBA" id="ARBA00012321"/>
    </source>
</evidence>
<dbReference type="GO" id="GO:0044205">
    <property type="term" value="P:'de novo' UMP biosynthetic process"/>
    <property type="evidence" value="ECO:0007669"/>
    <property type="project" value="UniProtKB-UniPathway"/>
</dbReference>
<accession>A0A381YFV7</accession>
<dbReference type="GO" id="GO:0006207">
    <property type="term" value="P:'de novo' pyrimidine nucleobase biosynthetic process"/>
    <property type="evidence" value="ECO:0007669"/>
    <property type="project" value="InterPro"/>
</dbReference>
<dbReference type="InterPro" id="IPR011995">
    <property type="entry name" value="OMPdecase_type-2"/>
</dbReference>
<proteinExistence type="inferred from homology"/>
<dbReference type="EC" id="4.1.1.23" evidence="3"/>
<dbReference type="EMBL" id="UINC01018058">
    <property type="protein sequence ID" value="SVA75482.1"/>
    <property type="molecule type" value="Genomic_DNA"/>
</dbReference>
<dbReference type="InterPro" id="IPR001754">
    <property type="entry name" value="OMPdeCOase_dom"/>
</dbReference>
<gene>
    <name evidence="11" type="ORF">METZ01_LOCUS128336</name>
</gene>
<reference evidence="11" key="1">
    <citation type="submission" date="2018-05" db="EMBL/GenBank/DDBJ databases">
        <authorList>
            <person name="Lanie J.A."/>
            <person name="Ng W.-L."/>
            <person name="Kazmierczak K.M."/>
            <person name="Andrzejewski T.M."/>
            <person name="Davidsen T.M."/>
            <person name="Wayne K.J."/>
            <person name="Tettelin H."/>
            <person name="Glass J.I."/>
            <person name="Rusch D."/>
            <person name="Podicherti R."/>
            <person name="Tsui H.-C.T."/>
            <person name="Winkler M.E."/>
        </authorList>
    </citation>
    <scope>NUCLEOTIDE SEQUENCE</scope>
</reference>
<dbReference type="InterPro" id="IPR013785">
    <property type="entry name" value="Aldolase_TIM"/>
</dbReference>
<comment type="similarity">
    <text evidence="2">Belongs to the OMP decarboxylase family. Type 2 subfamily.</text>
</comment>
<keyword evidence="6" id="KW-0665">Pyrimidine biosynthesis</keyword>
<evidence type="ECO:0000256" key="8">
    <source>
        <dbReference type="ARBA" id="ARBA00033428"/>
    </source>
</evidence>
<comment type="pathway">
    <text evidence="1">Pyrimidine metabolism; UMP biosynthesis via de novo pathway; UMP from orotate: step 2/2.</text>
</comment>
<keyword evidence="7" id="KW-0456">Lyase</keyword>
<dbReference type="SUPFAM" id="SSF51366">
    <property type="entry name" value="Ribulose-phoshate binding barrel"/>
    <property type="match status" value="1"/>
</dbReference>
<dbReference type="NCBIfam" id="TIGR02127">
    <property type="entry name" value="pyrF_sub2"/>
    <property type="match status" value="1"/>
</dbReference>
<dbReference type="GO" id="GO:0004590">
    <property type="term" value="F:orotidine-5'-phosphate decarboxylase activity"/>
    <property type="evidence" value="ECO:0007669"/>
    <property type="project" value="UniProtKB-EC"/>
</dbReference>
<feature type="non-terminal residue" evidence="11">
    <location>
        <position position="1"/>
    </location>
</feature>
<dbReference type="Pfam" id="PF00215">
    <property type="entry name" value="OMPdecase"/>
    <property type="match status" value="1"/>
</dbReference>